<gene>
    <name evidence="1" type="ORF">PMIN01_11821</name>
</gene>
<accession>A0A9P6G716</accession>
<organism evidence="1 2">
    <name type="scientific">Paraphaeosphaeria minitans</name>
    <dbReference type="NCBI Taxonomy" id="565426"/>
    <lineage>
        <taxon>Eukaryota</taxon>
        <taxon>Fungi</taxon>
        <taxon>Dikarya</taxon>
        <taxon>Ascomycota</taxon>
        <taxon>Pezizomycotina</taxon>
        <taxon>Dothideomycetes</taxon>
        <taxon>Pleosporomycetidae</taxon>
        <taxon>Pleosporales</taxon>
        <taxon>Massarineae</taxon>
        <taxon>Didymosphaeriaceae</taxon>
        <taxon>Paraphaeosphaeria</taxon>
    </lineage>
</organism>
<dbReference type="AlphaFoldDB" id="A0A9P6G716"/>
<evidence type="ECO:0000313" key="2">
    <source>
        <dbReference type="Proteomes" id="UP000756921"/>
    </source>
</evidence>
<name>A0A9P6G716_9PLEO</name>
<dbReference type="OrthoDB" id="3661685at2759"/>
<comment type="caution">
    <text evidence="1">The sequence shown here is derived from an EMBL/GenBank/DDBJ whole genome shotgun (WGS) entry which is preliminary data.</text>
</comment>
<reference evidence="1" key="1">
    <citation type="journal article" date="2020" name="Mol. Plant Microbe Interact.">
        <title>Genome Sequence of the Biocontrol Agent Coniothyrium minitans strain Conio (IMI 134523).</title>
        <authorList>
            <person name="Patel D."/>
            <person name="Shittu T.A."/>
            <person name="Baroncelli R."/>
            <person name="Muthumeenakshi S."/>
            <person name="Osborne T.H."/>
            <person name="Janganan T.K."/>
            <person name="Sreenivasaprasad S."/>
        </authorList>
    </citation>
    <scope>NUCLEOTIDE SEQUENCE</scope>
    <source>
        <strain evidence="1">Conio</strain>
    </source>
</reference>
<keyword evidence="2" id="KW-1185">Reference proteome</keyword>
<evidence type="ECO:0000313" key="1">
    <source>
        <dbReference type="EMBL" id="KAF9729888.1"/>
    </source>
</evidence>
<protein>
    <submittedName>
        <fullName evidence="1">Uncharacterized protein</fullName>
    </submittedName>
</protein>
<dbReference type="EMBL" id="WJXW01000015">
    <property type="protein sequence ID" value="KAF9729888.1"/>
    <property type="molecule type" value="Genomic_DNA"/>
</dbReference>
<proteinExistence type="predicted"/>
<sequence length="156" mass="18167">MDPAKKTKPPRARPLEINPIDHIIRCYGGRTIALDMEPNHMGHAKRHEDWIQYINFLNQKNGELRLEITFYRECFQHAEKFKDKINSLSQDLLHECIIGLLDATSFEEIRVISNHFLEAVAELCGSQKKAFNEFLAPYRSAQKTPRPELFPTNGRF</sequence>
<dbReference type="Proteomes" id="UP000756921">
    <property type="component" value="Unassembled WGS sequence"/>
</dbReference>